<dbReference type="AlphaFoldDB" id="A0AAV1UFR2"/>
<dbReference type="Proteomes" id="UP001162060">
    <property type="component" value="Unassembled WGS sequence"/>
</dbReference>
<proteinExistence type="predicted"/>
<name>A0AAV1UFR2_9STRA</name>
<evidence type="ECO:0000313" key="3">
    <source>
        <dbReference type="Proteomes" id="UP001162060"/>
    </source>
</evidence>
<reference evidence="2" key="1">
    <citation type="submission" date="2024-01" db="EMBL/GenBank/DDBJ databases">
        <authorList>
            <person name="Webb A."/>
        </authorList>
    </citation>
    <scope>NUCLEOTIDE SEQUENCE</scope>
    <source>
        <strain evidence="2">Pm1</strain>
    </source>
</reference>
<feature type="region of interest" description="Disordered" evidence="1">
    <location>
        <begin position="40"/>
        <end position="66"/>
    </location>
</feature>
<evidence type="ECO:0000313" key="2">
    <source>
        <dbReference type="EMBL" id="CAK7933086.1"/>
    </source>
</evidence>
<protein>
    <submittedName>
        <fullName evidence="2">Uncharacterized protein</fullName>
    </submittedName>
</protein>
<organism evidence="2 3">
    <name type="scientific">Peronospora matthiolae</name>
    <dbReference type="NCBI Taxonomy" id="2874970"/>
    <lineage>
        <taxon>Eukaryota</taxon>
        <taxon>Sar</taxon>
        <taxon>Stramenopiles</taxon>
        <taxon>Oomycota</taxon>
        <taxon>Peronosporomycetes</taxon>
        <taxon>Peronosporales</taxon>
        <taxon>Peronosporaceae</taxon>
        <taxon>Peronospora</taxon>
    </lineage>
</organism>
<sequence length="66" mass="7129">MNEEGNNPFVAISGQITAVAAVGRRSNALRDIGDYQLKLVYSGEPDGDTDSRKSAPKKESEVFKAE</sequence>
<comment type="caution">
    <text evidence="2">The sequence shown here is derived from an EMBL/GenBank/DDBJ whole genome shotgun (WGS) entry which is preliminary data.</text>
</comment>
<dbReference type="EMBL" id="CAKLBY020000193">
    <property type="protein sequence ID" value="CAK7933086.1"/>
    <property type="molecule type" value="Genomic_DNA"/>
</dbReference>
<evidence type="ECO:0000256" key="1">
    <source>
        <dbReference type="SAM" id="MobiDB-lite"/>
    </source>
</evidence>
<gene>
    <name evidence="2" type="ORF">PM001_LOCUS18236</name>
</gene>
<feature type="compositionally biased region" description="Basic and acidic residues" evidence="1">
    <location>
        <begin position="49"/>
        <end position="66"/>
    </location>
</feature>
<accession>A0AAV1UFR2</accession>